<dbReference type="Proteomes" id="UP001177140">
    <property type="component" value="Unassembled WGS sequence"/>
</dbReference>
<evidence type="ECO:0000259" key="1">
    <source>
        <dbReference type="Pfam" id="PF13902"/>
    </source>
</evidence>
<accession>A0AA42AUD4</accession>
<evidence type="ECO:0000313" key="3">
    <source>
        <dbReference type="Proteomes" id="UP001177140"/>
    </source>
</evidence>
<dbReference type="InterPro" id="IPR036867">
    <property type="entry name" value="R3H_dom_sf"/>
</dbReference>
<feature type="domain" description="R3H-associated N-terminal" evidence="1">
    <location>
        <begin position="36"/>
        <end position="155"/>
    </location>
</feature>
<dbReference type="PANTHER" id="PTHR32019">
    <property type="entry name" value="R3H DOMAIN-CONTAINING PROTEIN 4"/>
    <property type="match status" value="1"/>
</dbReference>
<gene>
    <name evidence="2" type="ORF">MKW94_003900</name>
</gene>
<organism evidence="2 3">
    <name type="scientific">Papaver nudicaule</name>
    <name type="common">Iceland poppy</name>
    <dbReference type="NCBI Taxonomy" id="74823"/>
    <lineage>
        <taxon>Eukaryota</taxon>
        <taxon>Viridiplantae</taxon>
        <taxon>Streptophyta</taxon>
        <taxon>Embryophyta</taxon>
        <taxon>Tracheophyta</taxon>
        <taxon>Spermatophyta</taxon>
        <taxon>Magnoliopsida</taxon>
        <taxon>Ranunculales</taxon>
        <taxon>Papaveraceae</taxon>
        <taxon>Papaveroideae</taxon>
        <taxon>Papaver</taxon>
    </lineage>
</organism>
<dbReference type="GO" id="GO:0003676">
    <property type="term" value="F:nucleic acid binding"/>
    <property type="evidence" value="ECO:0007669"/>
    <property type="project" value="InterPro"/>
</dbReference>
<name>A0AA42AUD4_PAPNU</name>
<dbReference type="EMBL" id="JAJJMA010223254">
    <property type="protein sequence ID" value="MCL7041384.1"/>
    <property type="molecule type" value="Genomic_DNA"/>
</dbReference>
<dbReference type="AlphaFoldDB" id="A0AA42AUD4"/>
<keyword evidence="3" id="KW-1185">Reference proteome</keyword>
<comment type="caution">
    <text evidence="2">The sequence shown here is derived from an EMBL/GenBank/DDBJ whole genome shotgun (WGS) entry which is preliminary data.</text>
</comment>
<dbReference type="InterPro" id="IPR025952">
    <property type="entry name" value="R3H-assoc_dom"/>
</dbReference>
<reference evidence="2" key="1">
    <citation type="submission" date="2022-03" db="EMBL/GenBank/DDBJ databases">
        <title>A functionally conserved STORR gene fusion in Papaver species that diverged 16.8 million years ago.</title>
        <authorList>
            <person name="Catania T."/>
        </authorList>
    </citation>
    <scope>NUCLEOTIDE SEQUENCE</scope>
    <source>
        <strain evidence="2">S-191538</strain>
    </source>
</reference>
<dbReference type="SUPFAM" id="SSF82708">
    <property type="entry name" value="R3H domain"/>
    <property type="match status" value="1"/>
</dbReference>
<dbReference type="PANTHER" id="PTHR32019:SF2">
    <property type="entry name" value="R3H DOMAIN-CONTAINING PROTEIN 4"/>
    <property type="match status" value="1"/>
</dbReference>
<sequence>MATSDVVLRSDEDVLLSSSMFDLTKGESMKPRGMLIEKKIDLLESLAGRVSNRRSRRWLNDRLLIELVPRLNAEEIRGLFAPPPWGDSVPLSPFCSTSMEDWDTFRNIDMDKEETMMKSLNGSSAKRKACVDADKTAALKAWHRIDCRTREALRRSFLSELIDGFEKCIRSYIEEGGEEEVLVLDVQDPFHRLLLHGVCEFYGLDSLTVTRTKEAKSPKMTKIEKKQSGSVELPNITLSSFLKMSKEGLW</sequence>
<dbReference type="InterPro" id="IPR039629">
    <property type="entry name" value="R3HDM4"/>
</dbReference>
<dbReference type="Pfam" id="PF13902">
    <property type="entry name" value="R3H-assoc"/>
    <property type="match status" value="1"/>
</dbReference>
<evidence type="ECO:0000313" key="2">
    <source>
        <dbReference type="EMBL" id="MCL7041384.1"/>
    </source>
</evidence>
<protein>
    <recommendedName>
        <fullName evidence="1">R3H-associated N-terminal domain-containing protein</fullName>
    </recommendedName>
</protein>
<proteinExistence type="predicted"/>